<dbReference type="OrthoDB" id="9795813at2"/>
<dbReference type="EMBL" id="MINN01000106">
    <property type="protein sequence ID" value="OIU70269.1"/>
    <property type="molecule type" value="Genomic_DNA"/>
</dbReference>
<proteinExistence type="predicted"/>
<feature type="transmembrane region" description="Helical" evidence="1">
    <location>
        <begin position="29"/>
        <end position="48"/>
    </location>
</feature>
<accession>A0A1J6VY81</accession>
<dbReference type="RefSeq" id="WP_071619403.1">
    <property type="nucleotide sequence ID" value="NZ_MINN01000106.1"/>
</dbReference>
<feature type="transmembrane region" description="Helical" evidence="1">
    <location>
        <begin position="55"/>
        <end position="75"/>
    </location>
</feature>
<keyword evidence="1" id="KW-1133">Transmembrane helix</keyword>
<name>A0A1J6VY81_9BACI</name>
<dbReference type="Pfam" id="PF09515">
    <property type="entry name" value="Thia_YuaJ"/>
    <property type="match status" value="1"/>
</dbReference>
<gene>
    <name evidence="2" type="ORF">BHE18_11110</name>
</gene>
<sequence length="198" mass="21584">MKSLSLVVMIEAALMAAFALILDLLPSIDLSPSISISFSMVPIFILAFRRGVKASLLAGFVWGVLQVALGNAWIVTPVQMIIEYFIAFTFIGFAGVFLNRIQQSLRSGSKSKVYAWIIAATVLGSAARYFWHFIAGFIFFKEYAPEGMSPVLFSLFANGVTMLGSALLCSIVLVLLIATAPRLISQGVRVQHDQRKAS</sequence>
<keyword evidence="1" id="KW-0472">Membrane</keyword>
<evidence type="ECO:0000313" key="2">
    <source>
        <dbReference type="EMBL" id="OIU70269.1"/>
    </source>
</evidence>
<evidence type="ECO:0000313" key="3">
    <source>
        <dbReference type="Proteomes" id="UP000182062"/>
    </source>
</evidence>
<dbReference type="GO" id="GO:0015234">
    <property type="term" value="F:thiamine transmembrane transporter activity"/>
    <property type="evidence" value="ECO:0007669"/>
    <property type="project" value="InterPro"/>
</dbReference>
<feature type="transmembrane region" description="Helical" evidence="1">
    <location>
        <begin position="113"/>
        <end position="131"/>
    </location>
</feature>
<dbReference type="InterPro" id="IPR012651">
    <property type="entry name" value="Thia_Transptr_ThiT"/>
</dbReference>
<keyword evidence="1" id="KW-0812">Transmembrane</keyword>
<comment type="caution">
    <text evidence="2">The sequence shown here is derived from an EMBL/GenBank/DDBJ whole genome shotgun (WGS) entry which is preliminary data.</text>
</comment>
<dbReference type="NCBIfam" id="TIGR02357">
    <property type="entry name" value="ECF_ThiT_YuaJ"/>
    <property type="match status" value="1"/>
</dbReference>
<dbReference type="AlphaFoldDB" id="A0A1J6VY81"/>
<dbReference type="GO" id="GO:0005886">
    <property type="term" value="C:plasma membrane"/>
    <property type="evidence" value="ECO:0007669"/>
    <property type="project" value="InterPro"/>
</dbReference>
<reference evidence="2 3" key="1">
    <citation type="submission" date="2016-09" db="EMBL/GenBank/DDBJ databases">
        <title>Bacillus aquimaris SAMM genome sequence reveals colonization and biosurfactant production capacities.</title>
        <authorList>
            <person name="Waghmode S.R."/>
            <person name="Suryavanshi M.V."/>
        </authorList>
    </citation>
    <scope>NUCLEOTIDE SEQUENCE [LARGE SCALE GENOMIC DNA]</scope>
    <source>
        <strain evidence="2 3">SAMM</strain>
    </source>
</reference>
<feature type="transmembrane region" description="Helical" evidence="1">
    <location>
        <begin position="81"/>
        <end position="101"/>
    </location>
</feature>
<protein>
    <submittedName>
        <fullName evidence="2">Energy-coupled thiamine transporter ThiT</fullName>
    </submittedName>
</protein>
<keyword evidence="3" id="KW-1185">Reference proteome</keyword>
<evidence type="ECO:0000256" key="1">
    <source>
        <dbReference type="SAM" id="Phobius"/>
    </source>
</evidence>
<organism evidence="2 3">
    <name type="scientific">Rossellomorea aquimaris</name>
    <dbReference type="NCBI Taxonomy" id="189382"/>
    <lineage>
        <taxon>Bacteria</taxon>
        <taxon>Bacillati</taxon>
        <taxon>Bacillota</taxon>
        <taxon>Bacilli</taxon>
        <taxon>Bacillales</taxon>
        <taxon>Bacillaceae</taxon>
        <taxon>Rossellomorea</taxon>
    </lineage>
</organism>
<dbReference type="Proteomes" id="UP000182062">
    <property type="component" value="Unassembled WGS sequence"/>
</dbReference>
<feature type="transmembrane region" description="Helical" evidence="1">
    <location>
        <begin position="151"/>
        <end position="177"/>
    </location>
</feature>
<dbReference type="Gene3D" id="1.10.1760.20">
    <property type="match status" value="1"/>
</dbReference>